<dbReference type="EC" id="3.1.1.11" evidence="5"/>
<dbReference type="GO" id="GO:0045490">
    <property type="term" value="P:pectin catabolic process"/>
    <property type="evidence" value="ECO:0007669"/>
    <property type="project" value="UniProtKB-UniPathway"/>
</dbReference>
<dbReference type="InterPro" id="IPR035513">
    <property type="entry name" value="Invertase/methylesterase_inhib"/>
</dbReference>
<comment type="pathway">
    <text evidence="2">Glycan metabolism; pectin degradation; 2-dehydro-3-deoxy-D-gluconate from pectin: step 1/5.</text>
</comment>
<evidence type="ECO:0000313" key="13">
    <source>
        <dbReference type="Proteomes" id="UP000236630"/>
    </source>
</evidence>
<reference evidence="12 13" key="1">
    <citation type="journal article" date="2017" name="Front. Genet.">
        <title>Draft sequencing of the heterozygous diploid genome of Satsuma (Citrus unshiu Marc.) using a hybrid assembly approach.</title>
        <authorList>
            <person name="Shimizu T."/>
            <person name="Tanizawa Y."/>
            <person name="Mochizuki T."/>
            <person name="Nagasaki H."/>
            <person name="Yoshioka T."/>
            <person name="Toyoda A."/>
            <person name="Fujiyama A."/>
            <person name="Kaminuma E."/>
            <person name="Nakamura Y."/>
        </authorList>
    </citation>
    <scope>NUCLEOTIDE SEQUENCE [LARGE SCALE GENOMIC DNA]</scope>
    <source>
        <strain evidence="13">cv. Miyagawa wase</strain>
    </source>
</reference>
<accession>A0A2H5PWW1</accession>
<dbReference type="Gene3D" id="1.20.140.40">
    <property type="entry name" value="Invertase/pectin methylesterase inhibitor family protein"/>
    <property type="match status" value="1"/>
</dbReference>
<keyword evidence="7" id="KW-0964">Secreted</keyword>
<keyword evidence="8" id="KW-0378">Hydrolase</keyword>
<dbReference type="NCBIfam" id="TIGR01614">
    <property type="entry name" value="PME_inhib"/>
    <property type="match status" value="1"/>
</dbReference>
<sequence length="573" mass="64898">MNIIKLIVSAFSATLIVSSIIVVLVAVTTKHDDNVNWEAKKSPLRKAVNQLCAPTSFTDLCIETLNRANTSDPKELIKAMIIRSHEAIAKLHELADSMAKELANVNDTYDQRNDLGDCMEMLQLCMVDLQKTVDIIEANQLDTLSYQADEIMPKLNAVITFQKACLAGFKRKSRPQKENLTGPMQESRQLGSIALTTIYELPRHLHYFNMEERILPPGFLKPFQTGEVYKFPPWFSTANRELLAIPKEMLTPSAVVAQDGTGQFYTIGSALHSYPDDIKEGMIYAIYVKAGLYEEQVTINYYHRNVFIYGDGNTKTFVVLHQPILERIGRSIENSATVSVMAEGFMAREIGIISNFGPDARRANALYVRADKAVFVDCRIDGYQRTLVAQAYRQFYLNCIISGTRDFITGDATAIIQNSWILVRRPNRTTRNIVTAHARDLKSQTTAFVLQKCVLLADKALWEDRYKFRTYLGRPLGPYATTVFIENNLGDFIDPEGYLPWDNGTHMLFQGFRFLEYNNNGPSANTTNRVKWSGVKEIDKNEALAFTVSTLLDPRDQWMVHMDIGYPYNVTIP</sequence>
<dbReference type="InterPro" id="IPR006501">
    <property type="entry name" value="Pectinesterase_inhib_dom"/>
</dbReference>
<comment type="subcellular location">
    <subcellularLocation>
        <location evidence="1">Secreted</location>
        <location evidence="1">Cell wall</location>
    </subcellularLocation>
</comment>
<dbReference type="GO" id="GO:0004857">
    <property type="term" value="F:enzyme inhibitor activity"/>
    <property type="evidence" value="ECO:0007669"/>
    <property type="project" value="InterPro"/>
</dbReference>
<dbReference type="GO" id="GO:0030599">
    <property type="term" value="F:pectinesterase activity"/>
    <property type="evidence" value="ECO:0007669"/>
    <property type="project" value="UniProtKB-EC"/>
</dbReference>
<dbReference type="CDD" id="cd15798">
    <property type="entry name" value="PMEI-like_3"/>
    <property type="match status" value="1"/>
</dbReference>
<name>A0A2H5PWW1_CITUN</name>
<dbReference type="InterPro" id="IPR000070">
    <property type="entry name" value="Pectinesterase_cat"/>
</dbReference>
<evidence type="ECO:0000256" key="6">
    <source>
        <dbReference type="ARBA" id="ARBA00022512"/>
    </source>
</evidence>
<comment type="similarity">
    <text evidence="4">In the C-terminal section; belongs to the pectinesterase family.</text>
</comment>
<dbReference type="Pfam" id="PF04043">
    <property type="entry name" value="PMEI"/>
    <property type="match status" value="1"/>
</dbReference>
<organism evidence="12 13">
    <name type="scientific">Citrus unshiu</name>
    <name type="common">Satsuma mandarin</name>
    <name type="synonym">Citrus nobilis var. unshiu</name>
    <dbReference type="NCBI Taxonomy" id="55188"/>
    <lineage>
        <taxon>Eukaryota</taxon>
        <taxon>Viridiplantae</taxon>
        <taxon>Streptophyta</taxon>
        <taxon>Embryophyta</taxon>
        <taxon>Tracheophyta</taxon>
        <taxon>Spermatophyta</taxon>
        <taxon>Magnoliopsida</taxon>
        <taxon>eudicotyledons</taxon>
        <taxon>Gunneridae</taxon>
        <taxon>Pentapetalae</taxon>
        <taxon>rosids</taxon>
        <taxon>malvids</taxon>
        <taxon>Sapindales</taxon>
        <taxon>Rutaceae</taxon>
        <taxon>Aurantioideae</taxon>
        <taxon>Citrus</taxon>
    </lineage>
</organism>
<evidence type="ECO:0000256" key="7">
    <source>
        <dbReference type="ARBA" id="ARBA00022525"/>
    </source>
</evidence>
<dbReference type="Proteomes" id="UP000236630">
    <property type="component" value="Unassembled WGS sequence"/>
</dbReference>
<dbReference type="PANTHER" id="PTHR31707">
    <property type="entry name" value="PECTINESTERASE"/>
    <property type="match status" value="1"/>
</dbReference>
<protein>
    <recommendedName>
        <fullName evidence="5">pectinesterase</fullName>
        <ecNumber evidence="5">3.1.1.11</ecNumber>
    </recommendedName>
</protein>
<comment type="similarity">
    <text evidence="3">In the N-terminal section; belongs to the PMEI family.</text>
</comment>
<evidence type="ECO:0000256" key="4">
    <source>
        <dbReference type="ARBA" id="ARBA00007786"/>
    </source>
</evidence>
<evidence type="ECO:0000256" key="1">
    <source>
        <dbReference type="ARBA" id="ARBA00004191"/>
    </source>
</evidence>
<evidence type="ECO:0000256" key="10">
    <source>
        <dbReference type="ARBA" id="ARBA00023316"/>
    </source>
</evidence>
<evidence type="ECO:0000256" key="3">
    <source>
        <dbReference type="ARBA" id="ARBA00006027"/>
    </source>
</evidence>
<dbReference type="Gene3D" id="2.160.20.10">
    <property type="entry name" value="Single-stranded right-handed beta-helix, Pectin lyase-like"/>
    <property type="match status" value="1"/>
</dbReference>
<evidence type="ECO:0000256" key="9">
    <source>
        <dbReference type="ARBA" id="ARBA00023085"/>
    </source>
</evidence>
<dbReference type="Pfam" id="PF01095">
    <property type="entry name" value="Pectinesterase"/>
    <property type="match status" value="1"/>
</dbReference>
<dbReference type="GO" id="GO:0042545">
    <property type="term" value="P:cell wall modification"/>
    <property type="evidence" value="ECO:0007669"/>
    <property type="project" value="InterPro"/>
</dbReference>
<gene>
    <name evidence="12" type="ORF">CUMW_175200</name>
</gene>
<evidence type="ECO:0000256" key="5">
    <source>
        <dbReference type="ARBA" id="ARBA00013229"/>
    </source>
</evidence>
<dbReference type="InterPro" id="IPR012334">
    <property type="entry name" value="Pectin_lyas_fold"/>
</dbReference>
<comment type="caution">
    <text evidence="12">The sequence shown here is derived from an EMBL/GenBank/DDBJ whole genome shotgun (WGS) entry which is preliminary data.</text>
</comment>
<dbReference type="SUPFAM" id="SSF101148">
    <property type="entry name" value="Plant invertase/pectin methylesterase inhibitor"/>
    <property type="match status" value="1"/>
</dbReference>
<evidence type="ECO:0000256" key="2">
    <source>
        <dbReference type="ARBA" id="ARBA00005184"/>
    </source>
</evidence>
<dbReference type="FunFam" id="2.160.20.10:FF:000029">
    <property type="entry name" value="Pectinesterase 4"/>
    <property type="match status" value="1"/>
</dbReference>
<keyword evidence="10" id="KW-0961">Cell wall biogenesis/degradation</keyword>
<proteinExistence type="inferred from homology"/>
<dbReference type="UniPathway" id="UPA00545">
    <property type="reaction ID" value="UER00823"/>
</dbReference>
<keyword evidence="6" id="KW-0134">Cell wall</keyword>
<keyword evidence="13" id="KW-1185">Reference proteome</keyword>
<keyword evidence="9" id="KW-0063">Aspartyl esterase</keyword>
<dbReference type="EMBL" id="BDQV01000148">
    <property type="protein sequence ID" value="GAY56868.1"/>
    <property type="molecule type" value="Genomic_DNA"/>
</dbReference>
<dbReference type="AlphaFoldDB" id="A0A2H5PWW1"/>
<dbReference type="STRING" id="55188.A0A2H5PWW1"/>
<evidence type="ECO:0000313" key="12">
    <source>
        <dbReference type="EMBL" id="GAY56868.1"/>
    </source>
</evidence>
<dbReference type="SUPFAM" id="SSF51126">
    <property type="entry name" value="Pectin lyase-like"/>
    <property type="match status" value="1"/>
</dbReference>
<feature type="domain" description="Pectinesterase inhibitor" evidence="11">
    <location>
        <begin position="43"/>
        <end position="197"/>
    </location>
</feature>
<dbReference type="SMART" id="SM00856">
    <property type="entry name" value="PMEI"/>
    <property type="match status" value="1"/>
</dbReference>
<evidence type="ECO:0000259" key="11">
    <source>
        <dbReference type="SMART" id="SM00856"/>
    </source>
</evidence>
<evidence type="ECO:0000256" key="8">
    <source>
        <dbReference type="ARBA" id="ARBA00022801"/>
    </source>
</evidence>
<dbReference type="InterPro" id="IPR011050">
    <property type="entry name" value="Pectin_lyase_fold/virulence"/>
</dbReference>